<keyword evidence="2" id="KW-1185">Reference proteome</keyword>
<proteinExistence type="predicted"/>
<reference evidence="1 2" key="1">
    <citation type="journal article" date="2018" name="Sci. Rep.">
        <title>Genomic signatures of local adaptation to the degree of environmental predictability in rotifers.</title>
        <authorList>
            <person name="Franch-Gras L."/>
            <person name="Hahn C."/>
            <person name="Garcia-Roger E.M."/>
            <person name="Carmona M.J."/>
            <person name="Serra M."/>
            <person name="Gomez A."/>
        </authorList>
    </citation>
    <scope>NUCLEOTIDE SEQUENCE [LARGE SCALE GENOMIC DNA]</scope>
    <source>
        <strain evidence="1">HYR1</strain>
    </source>
</reference>
<gene>
    <name evidence="1" type="ORF">BpHYR1_048388</name>
</gene>
<name>A0A3M7RJV1_BRAPC</name>
<evidence type="ECO:0000313" key="1">
    <source>
        <dbReference type="EMBL" id="RNA23605.1"/>
    </source>
</evidence>
<feature type="non-terminal residue" evidence="1">
    <location>
        <position position="1"/>
    </location>
</feature>
<comment type="caution">
    <text evidence="1">The sequence shown here is derived from an EMBL/GenBank/DDBJ whole genome shotgun (WGS) entry which is preliminary data.</text>
</comment>
<protein>
    <submittedName>
        <fullName evidence="1">Uncharacterized protein</fullName>
    </submittedName>
</protein>
<dbReference type="AlphaFoldDB" id="A0A3M7RJV1"/>
<evidence type="ECO:0000313" key="2">
    <source>
        <dbReference type="Proteomes" id="UP000276133"/>
    </source>
</evidence>
<organism evidence="1 2">
    <name type="scientific">Brachionus plicatilis</name>
    <name type="common">Marine rotifer</name>
    <name type="synonym">Brachionus muelleri</name>
    <dbReference type="NCBI Taxonomy" id="10195"/>
    <lineage>
        <taxon>Eukaryota</taxon>
        <taxon>Metazoa</taxon>
        <taxon>Spiralia</taxon>
        <taxon>Gnathifera</taxon>
        <taxon>Rotifera</taxon>
        <taxon>Eurotatoria</taxon>
        <taxon>Monogononta</taxon>
        <taxon>Pseudotrocha</taxon>
        <taxon>Ploima</taxon>
        <taxon>Brachionidae</taxon>
        <taxon>Brachionus</taxon>
    </lineage>
</organism>
<accession>A0A3M7RJV1</accession>
<dbReference type="EMBL" id="REGN01003252">
    <property type="protein sequence ID" value="RNA23605.1"/>
    <property type="molecule type" value="Genomic_DNA"/>
</dbReference>
<sequence length="80" mass="9967">NFNFVFYFSFYFKNLKQNIDRTENRSINWQRSPYKIIKQIKDEKNTKKDIFTGYEVTYSGDLITVFYEKLREIPHFFKKF</sequence>
<dbReference type="Proteomes" id="UP000276133">
    <property type="component" value="Unassembled WGS sequence"/>
</dbReference>